<evidence type="ECO:0000313" key="1">
    <source>
        <dbReference type="EMBL" id="RPD63606.1"/>
    </source>
</evidence>
<keyword evidence="2" id="KW-1185">Reference proteome</keyword>
<sequence>MFRANSQIQLQLVLKENARRGAQKGAAAWIVQGLKLEESKLGVAAKARGVQSTSPTADKLNLEEMRAKLLKDIEKFHKEARTFMTSNALSALLVLARDNSDLGAEWDTLEPNVSGCSDGGVDDGDEIPAVPECLQLLLPSTLGAASCKTHGLTALVETECELRIGQMNDTLHAVRVSIGYKSFLYRHRVRPATSQHKKLRSFDEVHLADEGILSNARKYETARSALLRLYDPSDPADSRELGRITARYQTLQRIDLRANTAIVESAV</sequence>
<protein>
    <submittedName>
        <fullName evidence="1">Uncharacterized protein</fullName>
    </submittedName>
</protein>
<dbReference type="Proteomes" id="UP000313359">
    <property type="component" value="Unassembled WGS sequence"/>
</dbReference>
<proteinExistence type="predicted"/>
<accession>A0A5C2SQ56</accession>
<name>A0A5C2SQ56_9APHY</name>
<dbReference type="OrthoDB" id="2753838at2759"/>
<dbReference type="AlphaFoldDB" id="A0A5C2SQ56"/>
<evidence type="ECO:0000313" key="2">
    <source>
        <dbReference type="Proteomes" id="UP000313359"/>
    </source>
</evidence>
<gene>
    <name evidence="1" type="ORF">L227DRAFT_608808</name>
</gene>
<dbReference type="EMBL" id="ML122256">
    <property type="protein sequence ID" value="RPD63606.1"/>
    <property type="molecule type" value="Genomic_DNA"/>
</dbReference>
<reference evidence="1" key="1">
    <citation type="journal article" date="2018" name="Genome Biol. Evol.">
        <title>Genomics and development of Lentinus tigrinus, a white-rot wood-decaying mushroom with dimorphic fruiting bodies.</title>
        <authorList>
            <person name="Wu B."/>
            <person name="Xu Z."/>
            <person name="Knudson A."/>
            <person name="Carlson A."/>
            <person name="Chen N."/>
            <person name="Kovaka S."/>
            <person name="LaButti K."/>
            <person name="Lipzen A."/>
            <person name="Pennachio C."/>
            <person name="Riley R."/>
            <person name="Schakwitz W."/>
            <person name="Umezawa K."/>
            <person name="Ohm R.A."/>
            <person name="Grigoriev I.V."/>
            <person name="Nagy L.G."/>
            <person name="Gibbons J."/>
            <person name="Hibbett D."/>
        </authorList>
    </citation>
    <scope>NUCLEOTIDE SEQUENCE [LARGE SCALE GENOMIC DNA]</scope>
    <source>
        <strain evidence="1">ALCF2SS1-6</strain>
    </source>
</reference>
<organism evidence="1 2">
    <name type="scientific">Lentinus tigrinus ALCF2SS1-6</name>
    <dbReference type="NCBI Taxonomy" id="1328759"/>
    <lineage>
        <taxon>Eukaryota</taxon>
        <taxon>Fungi</taxon>
        <taxon>Dikarya</taxon>
        <taxon>Basidiomycota</taxon>
        <taxon>Agaricomycotina</taxon>
        <taxon>Agaricomycetes</taxon>
        <taxon>Polyporales</taxon>
        <taxon>Polyporaceae</taxon>
        <taxon>Lentinus</taxon>
    </lineage>
</organism>
<dbReference type="STRING" id="1328759.A0A5C2SQ56"/>